<evidence type="ECO:0000259" key="9">
    <source>
        <dbReference type="PROSITE" id="PS51790"/>
    </source>
</evidence>
<keyword evidence="5" id="KW-0862">Zinc</keyword>
<dbReference type="GO" id="GO:0005737">
    <property type="term" value="C:cytoplasm"/>
    <property type="evidence" value="ECO:0007669"/>
    <property type="project" value="TreeGrafter"/>
</dbReference>
<evidence type="ECO:0000256" key="1">
    <source>
        <dbReference type="ARBA" id="ARBA00001947"/>
    </source>
</evidence>
<dbReference type="GO" id="GO:0046872">
    <property type="term" value="F:metal ion binding"/>
    <property type="evidence" value="ECO:0007669"/>
    <property type="project" value="UniProtKB-KW"/>
</dbReference>
<comment type="similarity">
    <text evidence="2">Belongs to the MsrB Met sulfoxide reductase family.</text>
</comment>
<feature type="region of interest" description="Disordered" evidence="8">
    <location>
        <begin position="182"/>
        <end position="201"/>
    </location>
</feature>
<dbReference type="InterPro" id="IPR028427">
    <property type="entry name" value="Met_Sox_Rdtase_MsrB"/>
</dbReference>
<dbReference type="EC" id="1.8.4.12" evidence="3"/>
<dbReference type="OrthoDB" id="4174719at2"/>
<comment type="cofactor">
    <cofactor evidence="1">
        <name>Zn(2+)</name>
        <dbReference type="ChEBI" id="CHEBI:29105"/>
    </cofactor>
</comment>
<dbReference type="SUPFAM" id="SSF51316">
    <property type="entry name" value="Mss4-like"/>
    <property type="match status" value="1"/>
</dbReference>
<evidence type="ECO:0000256" key="4">
    <source>
        <dbReference type="ARBA" id="ARBA00022723"/>
    </source>
</evidence>
<dbReference type="PANTHER" id="PTHR10173">
    <property type="entry name" value="METHIONINE SULFOXIDE REDUCTASE"/>
    <property type="match status" value="1"/>
</dbReference>
<dbReference type="RefSeq" id="WP_146533637.1">
    <property type="nucleotide sequence ID" value="NZ_SJPX01000002.1"/>
</dbReference>
<dbReference type="EMBL" id="SJPX01000002">
    <property type="protein sequence ID" value="TWU55453.1"/>
    <property type="molecule type" value="Genomic_DNA"/>
</dbReference>
<organism evidence="10 11">
    <name type="scientific">Rubripirellula reticaptiva</name>
    <dbReference type="NCBI Taxonomy" id="2528013"/>
    <lineage>
        <taxon>Bacteria</taxon>
        <taxon>Pseudomonadati</taxon>
        <taxon>Planctomycetota</taxon>
        <taxon>Planctomycetia</taxon>
        <taxon>Pirellulales</taxon>
        <taxon>Pirellulaceae</taxon>
        <taxon>Rubripirellula</taxon>
    </lineage>
</organism>
<gene>
    <name evidence="10" type="primary">msrB_1</name>
    <name evidence="10" type="ORF">Poly59_17520</name>
</gene>
<evidence type="ECO:0000313" key="10">
    <source>
        <dbReference type="EMBL" id="TWU55453.1"/>
    </source>
</evidence>
<sequence>MTLRHILSLTTLLTLITCVTDPNHRVAADESSAKIQTEFSDAPNERSASADKEIYVPKSEKELRRSLTRIQFDVTQNESTEPAFRNKYWNNKDKGEYTCIVCGQKLFTSDTKFKSGTGWPSFYAPADNKNVGYKTDNYLFYTRTEVHCSRCNAHLGHVFDDGPKPTGKRYCMNSASMNFVEKKSSKLNEDKAPADSPSESK</sequence>
<comment type="catalytic activity">
    <reaction evidence="7">
        <text>L-methionyl-[protein] + [thioredoxin]-disulfide + H2O = L-methionyl-(R)-S-oxide-[protein] + [thioredoxin]-dithiol</text>
        <dbReference type="Rhea" id="RHEA:24164"/>
        <dbReference type="Rhea" id="RHEA-COMP:10698"/>
        <dbReference type="Rhea" id="RHEA-COMP:10700"/>
        <dbReference type="Rhea" id="RHEA-COMP:12313"/>
        <dbReference type="Rhea" id="RHEA-COMP:12314"/>
        <dbReference type="ChEBI" id="CHEBI:15377"/>
        <dbReference type="ChEBI" id="CHEBI:16044"/>
        <dbReference type="ChEBI" id="CHEBI:29950"/>
        <dbReference type="ChEBI" id="CHEBI:45764"/>
        <dbReference type="ChEBI" id="CHEBI:50058"/>
        <dbReference type="EC" id="1.8.4.12"/>
    </reaction>
</comment>
<proteinExistence type="inferred from homology"/>
<evidence type="ECO:0000256" key="6">
    <source>
        <dbReference type="ARBA" id="ARBA00023002"/>
    </source>
</evidence>
<dbReference type="Gene3D" id="2.170.150.20">
    <property type="entry name" value="Peptide methionine sulfoxide reductase"/>
    <property type="match status" value="1"/>
</dbReference>
<protein>
    <recommendedName>
        <fullName evidence="3">peptide-methionine (R)-S-oxide reductase</fullName>
        <ecNumber evidence="3">1.8.4.12</ecNumber>
    </recommendedName>
</protein>
<dbReference type="PROSITE" id="PS51790">
    <property type="entry name" value="MSRB"/>
    <property type="match status" value="1"/>
</dbReference>
<name>A0A5C6F0U3_9BACT</name>
<evidence type="ECO:0000256" key="3">
    <source>
        <dbReference type="ARBA" id="ARBA00012499"/>
    </source>
</evidence>
<reference evidence="10 11" key="1">
    <citation type="submission" date="2019-02" db="EMBL/GenBank/DDBJ databases">
        <title>Deep-cultivation of Planctomycetes and their phenomic and genomic characterization uncovers novel biology.</title>
        <authorList>
            <person name="Wiegand S."/>
            <person name="Jogler M."/>
            <person name="Boedeker C."/>
            <person name="Pinto D."/>
            <person name="Vollmers J."/>
            <person name="Rivas-Marin E."/>
            <person name="Kohn T."/>
            <person name="Peeters S.H."/>
            <person name="Heuer A."/>
            <person name="Rast P."/>
            <person name="Oberbeckmann S."/>
            <person name="Bunk B."/>
            <person name="Jeske O."/>
            <person name="Meyerdierks A."/>
            <person name="Storesund J.E."/>
            <person name="Kallscheuer N."/>
            <person name="Luecker S."/>
            <person name="Lage O.M."/>
            <person name="Pohl T."/>
            <person name="Merkel B.J."/>
            <person name="Hornburger P."/>
            <person name="Mueller R.-W."/>
            <person name="Bruemmer F."/>
            <person name="Labrenz M."/>
            <person name="Spormann A.M."/>
            <person name="Op Den Camp H."/>
            <person name="Overmann J."/>
            <person name="Amann R."/>
            <person name="Jetten M.S.M."/>
            <person name="Mascher T."/>
            <person name="Medema M.H."/>
            <person name="Devos D.P."/>
            <person name="Kaster A.-K."/>
            <person name="Ovreas L."/>
            <person name="Rohde M."/>
            <person name="Galperin M.Y."/>
            <person name="Jogler C."/>
        </authorList>
    </citation>
    <scope>NUCLEOTIDE SEQUENCE [LARGE SCALE GENOMIC DNA]</scope>
    <source>
        <strain evidence="10 11">Poly59</strain>
    </source>
</reference>
<keyword evidence="4" id="KW-0479">Metal-binding</keyword>
<dbReference type="Proteomes" id="UP000317977">
    <property type="component" value="Unassembled WGS sequence"/>
</dbReference>
<keyword evidence="6 10" id="KW-0560">Oxidoreductase</keyword>
<comment type="caution">
    <text evidence="10">The sequence shown here is derived from an EMBL/GenBank/DDBJ whole genome shotgun (WGS) entry which is preliminary data.</text>
</comment>
<evidence type="ECO:0000256" key="8">
    <source>
        <dbReference type="SAM" id="MobiDB-lite"/>
    </source>
</evidence>
<evidence type="ECO:0000313" key="11">
    <source>
        <dbReference type="Proteomes" id="UP000317977"/>
    </source>
</evidence>
<evidence type="ECO:0000256" key="7">
    <source>
        <dbReference type="ARBA" id="ARBA00048488"/>
    </source>
</evidence>
<dbReference type="InterPro" id="IPR011057">
    <property type="entry name" value="Mss4-like_sf"/>
</dbReference>
<keyword evidence="11" id="KW-1185">Reference proteome</keyword>
<feature type="domain" description="MsrB" evidence="9">
    <location>
        <begin position="60"/>
        <end position="182"/>
    </location>
</feature>
<evidence type="ECO:0000256" key="2">
    <source>
        <dbReference type="ARBA" id="ARBA00007174"/>
    </source>
</evidence>
<dbReference type="Pfam" id="PF01641">
    <property type="entry name" value="SelR"/>
    <property type="match status" value="1"/>
</dbReference>
<accession>A0A5C6F0U3</accession>
<dbReference type="GO" id="GO:0006979">
    <property type="term" value="P:response to oxidative stress"/>
    <property type="evidence" value="ECO:0007669"/>
    <property type="project" value="InterPro"/>
</dbReference>
<dbReference type="GO" id="GO:0030091">
    <property type="term" value="P:protein repair"/>
    <property type="evidence" value="ECO:0007669"/>
    <property type="project" value="InterPro"/>
</dbReference>
<dbReference type="AlphaFoldDB" id="A0A5C6F0U3"/>
<evidence type="ECO:0000256" key="5">
    <source>
        <dbReference type="ARBA" id="ARBA00022833"/>
    </source>
</evidence>
<dbReference type="GO" id="GO:0033743">
    <property type="term" value="F:peptide-methionine (R)-S-oxide reductase activity"/>
    <property type="evidence" value="ECO:0007669"/>
    <property type="project" value="UniProtKB-EC"/>
</dbReference>
<dbReference type="FunFam" id="2.170.150.20:FF:000001">
    <property type="entry name" value="Peptide methionine sulfoxide reductase MsrB"/>
    <property type="match status" value="1"/>
</dbReference>
<dbReference type="InterPro" id="IPR002579">
    <property type="entry name" value="Met_Sox_Rdtase_MsrB_dom"/>
</dbReference>
<dbReference type="NCBIfam" id="TIGR00357">
    <property type="entry name" value="peptide-methionine (R)-S-oxide reductase MsrB"/>
    <property type="match status" value="1"/>
</dbReference>
<dbReference type="PANTHER" id="PTHR10173:SF52">
    <property type="entry name" value="METHIONINE-R-SULFOXIDE REDUCTASE B1"/>
    <property type="match status" value="1"/>
</dbReference>